<dbReference type="AlphaFoldDB" id="A0A3E0LUW5"/>
<sequence length="82" mass="8976">MEETKNTDKQLKALIEQAGYTQKSFAQSLGKAYSTVQYYVSGEKSPSANVLADMCRVLNQSPKTVMKSLGIDTTNIPDDSPN</sequence>
<dbReference type="CDD" id="cd00093">
    <property type="entry name" value="HTH_XRE"/>
    <property type="match status" value="1"/>
</dbReference>
<protein>
    <submittedName>
        <fullName evidence="2">XRE family transcriptional regulator</fullName>
    </submittedName>
</protein>
<evidence type="ECO:0000313" key="2">
    <source>
        <dbReference type="EMBL" id="REJ50683.1"/>
    </source>
</evidence>
<evidence type="ECO:0000259" key="1">
    <source>
        <dbReference type="PROSITE" id="PS50943"/>
    </source>
</evidence>
<comment type="caution">
    <text evidence="2">The sequence shown here is derived from an EMBL/GenBank/DDBJ whole genome shotgun (WGS) entry which is preliminary data.</text>
</comment>
<name>A0A3E0LUW5_9CHRO</name>
<dbReference type="Pfam" id="PF01381">
    <property type="entry name" value="HTH_3"/>
    <property type="match status" value="1"/>
</dbReference>
<reference evidence="2 3" key="1">
    <citation type="submission" date="2017-10" db="EMBL/GenBank/DDBJ databases">
        <title>A large-scale comparative metagenomic study reveals the eutrophication-driven functional interactions in six Microcystis-epibionts communities.</title>
        <authorList>
            <person name="Li Q."/>
            <person name="Lin F."/>
        </authorList>
    </citation>
    <scope>NUCLEOTIDE SEQUENCE [LARGE SCALE GENOMIC DNA]</scope>
    <source>
        <strain evidence="2">TW10</strain>
    </source>
</reference>
<dbReference type="InterPro" id="IPR001387">
    <property type="entry name" value="Cro/C1-type_HTH"/>
</dbReference>
<gene>
    <name evidence="2" type="ORF">DWQ51_14955</name>
</gene>
<dbReference type="GO" id="GO:0003677">
    <property type="term" value="F:DNA binding"/>
    <property type="evidence" value="ECO:0007669"/>
    <property type="project" value="InterPro"/>
</dbReference>
<dbReference type="InterPro" id="IPR010982">
    <property type="entry name" value="Lambda_DNA-bd_dom_sf"/>
</dbReference>
<feature type="domain" description="HTH cro/C1-type" evidence="1">
    <location>
        <begin position="11"/>
        <end position="65"/>
    </location>
</feature>
<accession>A0A3E0LUW5</accession>
<dbReference type="SUPFAM" id="SSF47413">
    <property type="entry name" value="lambda repressor-like DNA-binding domains"/>
    <property type="match status" value="1"/>
</dbReference>
<evidence type="ECO:0000313" key="3">
    <source>
        <dbReference type="Proteomes" id="UP000257002"/>
    </source>
</evidence>
<dbReference type="SMART" id="SM00530">
    <property type="entry name" value="HTH_XRE"/>
    <property type="match status" value="1"/>
</dbReference>
<organism evidence="2 3">
    <name type="scientific">Microcystis wesenbergii TW10</name>
    <dbReference type="NCBI Taxonomy" id="2060474"/>
    <lineage>
        <taxon>Bacteria</taxon>
        <taxon>Bacillati</taxon>
        <taxon>Cyanobacteriota</taxon>
        <taxon>Cyanophyceae</taxon>
        <taxon>Oscillatoriophycideae</taxon>
        <taxon>Chroococcales</taxon>
        <taxon>Microcystaceae</taxon>
        <taxon>Microcystis</taxon>
    </lineage>
</organism>
<dbReference type="EMBL" id="QQWD01000017">
    <property type="protein sequence ID" value="REJ50683.1"/>
    <property type="molecule type" value="Genomic_DNA"/>
</dbReference>
<dbReference type="Gene3D" id="1.10.260.40">
    <property type="entry name" value="lambda repressor-like DNA-binding domains"/>
    <property type="match status" value="1"/>
</dbReference>
<dbReference type="PROSITE" id="PS50943">
    <property type="entry name" value="HTH_CROC1"/>
    <property type="match status" value="1"/>
</dbReference>
<proteinExistence type="predicted"/>
<dbReference type="Proteomes" id="UP000257002">
    <property type="component" value="Unassembled WGS sequence"/>
</dbReference>